<evidence type="ECO:0000256" key="1">
    <source>
        <dbReference type="ARBA" id="ARBA00004907"/>
    </source>
</evidence>
<dbReference type="RefSeq" id="WP_022540782.1">
    <property type="nucleotide sequence ID" value="NC_022521.1"/>
</dbReference>
<dbReference type="SUPFAM" id="SSF52418">
    <property type="entry name" value="Nucleoside phosphorylase/phosphoribosyltransferase catalytic domain"/>
    <property type="match status" value="1"/>
</dbReference>
<dbReference type="PATRIC" id="fig|1198449.6.peg.33"/>
<dbReference type="SUPFAM" id="SSF47648">
    <property type="entry name" value="Nucleoside phosphorylase/phosphoribosyltransferase N-terminal domain"/>
    <property type="match status" value="1"/>
</dbReference>
<feature type="binding site" evidence="8">
    <location>
        <position position="231"/>
    </location>
    <ligand>
        <name>Mg(2+)</name>
        <dbReference type="ChEBI" id="CHEBI:18420"/>
        <label>2</label>
    </ligand>
</feature>
<feature type="binding site" evidence="8">
    <location>
        <position position="126"/>
    </location>
    <ligand>
        <name>5-phospho-alpha-D-ribose 1-diphosphate</name>
        <dbReference type="ChEBI" id="CHEBI:58017"/>
    </ligand>
</feature>
<feature type="binding site" evidence="8">
    <location>
        <position position="86"/>
    </location>
    <ligand>
        <name>anthranilate</name>
        <dbReference type="ChEBI" id="CHEBI:16567"/>
        <label>1</label>
    </ligand>
</feature>
<dbReference type="Pfam" id="PF02885">
    <property type="entry name" value="Glycos_trans_3N"/>
    <property type="match status" value="1"/>
</dbReference>
<comment type="caution">
    <text evidence="8">Lacks conserved residue(s) required for the propagation of feature annotation.</text>
</comment>
<dbReference type="HAMAP" id="MF_00211">
    <property type="entry name" value="TrpD"/>
    <property type="match status" value="1"/>
</dbReference>
<dbReference type="InterPro" id="IPR000312">
    <property type="entry name" value="Glycosyl_Trfase_fam3"/>
</dbReference>
<dbReference type="PANTHER" id="PTHR43285:SF2">
    <property type="entry name" value="ANTHRANILATE PHOSPHORIBOSYLTRANSFERASE"/>
    <property type="match status" value="1"/>
</dbReference>
<keyword evidence="7 8" id="KW-0057">Aromatic amino acid biosynthesis</keyword>
<comment type="function">
    <text evidence="8">Catalyzes the transfer of the phosphoribosyl group of 5-phosphorylribose-1-pyrophosphate (PRPP) to anthranilate to yield N-(5'-phosphoribosyl)-anthranilate (PRA).</text>
</comment>
<feature type="binding site" evidence="8">
    <location>
        <position position="232"/>
    </location>
    <ligand>
        <name>Mg(2+)</name>
        <dbReference type="ChEBI" id="CHEBI:18420"/>
        <label>1</label>
    </ligand>
</feature>
<keyword evidence="8" id="KW-0460">Magnesium</keyword>
<dbReference type="GO" id="GO:0004048">
    <property type="term" value="F:anthranilate phosphoribosyltransferase activity"/>
    <property type="evidence" value="ECO:0007669"/>
    <property type="project" value="UniProtKB-UniRule"/>
</dbReference>
<comment type="cofactor">
    <cofactor evidence="8">
        <name>Mg(2+)</name>
        <dbReference type="ChEBI" id="CHEBI:18420"/>
    </cofactor>
    <text evidence="8">Binds 2 magnesium ions per monomer.</text>
</comment>
<dbReference type="GO" id="GO:0000287">
    <property type="term" value="F:magnesium ion binding"/>
    <property type="evidence" value="ECO:0007669"/>
    <property type="project" value="UniProtKB-UniRule"/>
</dbReference>
<dbReference type="eggNOG" id="arCOG02012">
    <property type="taxonomic scope" value="Archaea"/>
</dbReference>
<proteinExistence type="inferred from homology"/>
<dbReference type="GeneID" id="17109604"/>
<evidence type="ECO:0000313" key="11">
    <source>
        <dbReference type="EMBL" id="BAN89501.1"/>
    </source>
</evidence>
<reference evidence="11 12" key="1">
    <citation type="journal article" date="2013" name="Appl. Environ. Microbiol.">
        <title>Variation of the Virus-Related Elements within Syntenic Genomes of the Hyperthermophilic Archaeon Aeropyrum.</title>
        <authorList>
            <person name="Daifuku T."/>
            <person name="Yoshida T."/>
            <person name="Kitamura T."/>
            <person name="Kawaichi S."/>
            <person name="Inoue T."/>
            <person name="Nomura K."/>
            <person name="Yoshida Y."/>
            <person name="Kuno S."/>
            <person name="Sako Y."/>
        </authorList>
    </citation>
    <scope>NUCLEOTIDE SEQUENCE [LARGE SCALE GENOMIC DNA]</scope>
    <source>
        <strain evidence="11 12">SY1</strain>
    </source>
</reference>
<feature type="domain" description="Glycosyl transferase family 3" evidence="9">
    <location>
        <begin position="79"/>
        <end position="329"/>
    </location>
</feature>
<keyword evidence="12" id="KW-1185">Reference proteome</keyword>
<keyword evidence="4 8" id="KW-0328">Glycosyltransferase</keyword>
<comment type="pathway">
    <text evidence="1 8">Amino-acid biosynthesis; L-tryptophan biosynthesis; L-tryptophan from chorismate: step 2/5.</text>
</comment>
<dbReference type="PANTHER" id="PTHR43285">
    <property type="entry name" value="ANTHRANILATE PHOSPHORIBOSYLTRANSFERASE"/>
    <property type="match status" value="1"/>
</dbReference>
<feature type="binding site" evidence="8">
    <location>
        <position position="86"/>
    </location>
    <ligand>
        <name>5-phospho-alpha-D-ribose 1-diphosphate</name>
        <dbReference type="ChEBI" id="CHEBI:58017"/>
    </ligand>
</feature>
<keyword evidence="8" id="KW-0479">Metal-binding</keyword>
<evidence type="ECO:0000256" key="4">
    <source>
        <dbReference type="ARBA" id="ARBA00022676"/>
    </source>
</evidence>
<gene>
    <name evidence="8" type="primary">trpD</name>
    <name evidence="11" type="ORF">ACAM_0032</name>
</gene>
<evidence type="ECO:0000256" key="7">
    <source>
        <dbReference type="ARBA" id="ARBA00023141"/>
    </source>
</evidence>
<dbReference type="InterPro" id="IPR035902">
    <property type="entry name" value="Nuc_phospho_transferase"/>
</dbReference>
<organism evidence="11 12">
    <name type="scientific">Aeropyrum camini SY1 = JCM 12091</name>
    <dbReference type="NCBI Taxonomy" id="1198449"/>
    <lineage>
        <taxon>Archaea</taxon>
        <taxon>Thermoproteota</taxon>
        <taxon>Thermoprotei</taxon>
        <taxon>Desulfurococcales</taxon>
        <taxon>Desulfurococcaceae</taxon>
        <taxon>Aeropyrum</taxon>
    </lineage>
</organism>
<feature type="binding site" evidence="8">
    <location>
        <begin position="96"/>
        <end position="99"/>
    </location>
    <ligand>
        <name>5-phospho-alpha-D-ribose 1-diphosphate</name>
        <dbReference type="ChEBI" id="CHEBI:58017"/>
    </ligand>
</feature>
<dbReference type="STRING" id="1198449.ACAM_0032"/>
<feature type="binding site" evidence="8">
    <location>
        <begin position="89"/>
        <end position="90"/>
    </location>
    <ligand>
        <name>5-phospho-alpha-D-ribose 1-diphosphate</name>
        <dbReference type="ChEBI" id="CHEBI:58017"/>
    </ligand>
</feature>
<evidence type="ECO:0000256" key="6">
    <source>
        <dbReference type="ARBA" id="ARBA00022822"/>
    </source>
</evidence>
<dbReference type="NCBIfam" id="TIGR01245">
    <property type="entry name" value="trpD"/>
    <property type="match status" value="1"/>
</dbReference>
<evidence type="ECO:0000256" key="2">
    <source>
        <dbReference type="ARBA" id="ARBA00011948"/>
    </source>
</evidence>
<name>U3TAQ1_9CREN</name>
<evidence type="ECO:0000259" key="10">
    <source>
        <dbReference type="Pfam" id="PF02885"/>
    </source>
</evidence>
<feature type="domain" description="Glycosyl transferase family 3 N-terminal" evidence="10">
    <location>
        <begin position="10"/>
        <end position="72"/>
    </location>
</feature>
<dbReference type="InterPro" id="IPR017459">
    <property type="entry name" value="Glycosyl_Trfase_fam3_N_dom"/>
</dbReference>
<feature type="binding site" evidence="8">
    <location>
        <position position="232"/>
    </location>
    <ligand>
        <name>Mg(2+)</name>
        <dbReference type="ChEBI" id="CHEBI:18420"/>
        <label>2</label>
    </ligand>
</feature>
<dbReference type="GO" id="GO:0005829">
    <property type="term" value="C:cytosol"/>
    <property type="evidence" value="ECO:0007669"/>
    <property type="project" value="TreeGrafter"/>
</dbReference>
<dbReference type="InterPro" id="IPR036320">
    <property type="entry name" value="Glycosyl_Trfase_fam3_N_dom_sf"/>
</dbReference>
<evidence type="ECO:0000256" key="3">
    <source>
        <dbReference type="ARBA" id="ARBA00022605"/>
    </source>
</evidence>
<dbReference type="GO" id="GO:0000162">
    <property type="term" value="P:L-tryptophan biosynthetic process"/>
    <property type="evidence" value="ECO:0007669"/>
    <property type="project" value="UniProtKB-UniRule"/>
</dbReference>
<dbReference type="InterPro" id="IPR005940">
    <property type="entry name" value="Anthranilate_Pribosyl_Tfrase"/>
</dbReference>
<dbReference type="AlphaFoldDB" id="U3TAQ1"/>
<evidence type="ECO:0000313" key="12">
    <source>
        <dbReference type="Proteomes" id="UP000016887"/>
    </source>
</evidence>
<dbReference type="KEGG" id="acj:ACAM_0032"/>
<keyword evidence="5 8" id="KW-0808">Transferase</keyword>
<feature type="binding site" evidence="8">
    <location>
        <position position="117"/>
    </location>
    <ligand>
        <name>anthranilate</name>
        <dbReference type="ChEBI" id="CHEBI:16567"/>
        <label>1</label>
    </ligand>
</feature>
<dbReference type="Pfam" id="PF00591">
    <property type="entry name" value="Glycos_transf_3"/>
    <property type="match status" value="1"/>
</dbReference>
<dbReference type="Gene3D" id="1.20.970.10">
    <property type="entry name" value="Transferase, Pyrimidine Nucleoside Phosphorylase, Chain C"/>
    <property type="match status" value="1"/>
</dbReference>
<dbReference type="EC" id="2.4.2.18" evidence="2 8"/>
<dbReference type="UniPathway" id="UPA00035">
    <property type="reaction ID" value="UER00041"/>
</dbReference>
<dbReference type="Gene3D" id="3.40.1030.10">
    <property type="entry name" value="Nucleoside phosphorylase/phosphoribosyltransferase catalytic domain"/>
    <property type="match status" value="1"/>
</dbReference>
<feature type="binding site" evidence="8">
    <location>
        <position position="94"/>
    </location>
    <ligand>
        <name>5-phospho-alpha-D-ribose 1-diphosphate</name>
        <dbReference type="ChEBI" id="CHEBI:58017"/>
    </ligand>
</feature>
<keyword evidence="6 8" id="KW-0822">Tryptophan biosynthesis</keyword>
<comment type="similarity">
    <text evidence="8">Belongs to the anthranilate phosphoribosyltransferase family.</text>
</comment>
<dbReference type="EMBL" id="AP012489">
    <property type="protein sequence ID" value="BAN89501.1"/>
    <property type="molecule type" value="Genomic_DNA"/>
</dbReference>
<protein>
    <recommendedName>
        <fullName evidence="2 8">Anthranilate phosphoribosyltransferase</fullName>
        <ecNumber evidence="2 8">2.4.2.18</ecNumber>
    </recommendedName>
</protein>
<evidence type="ECO:0000259" key="9">
    <source>
        <dbReference type="Pfam" id="PF00591"/>
    </source>
</evidence>
<comment type="subunit">
    <text evidence="8">Homodimer.</text>
</comment>
<accession>U3TAQ1</accession>
<evidence type="ECO:0000256" key="5">
    <source>
        <dbReference type="ARBA" id="ARBA00022679"/>
    </source>
</evidence>
<feature type="binding site" evidence="8">
    <location>
        <position position="98"/>
    </location>
    <ligand>
        <name>Mg(2+)</name>
        <dbReference type="ChEBI" id="CHEBI:18420"/>
        <label>1</label>
    </ligand>
</feature>
<feature type="binding site" evidence="8">
    <location>
        <begin position="114"/>
        <end position="122"/>
    </location>
    <ligand>
        <name>5-phospho-alpha-D-ribose 1-diphosphate</name>
        <dbReference type="ChEBI" id="CHEBI:58017"/>
    </ligand>
</feature>
<dbReference type="FunFam" id="3.40.1030.10:FF:000002">
    <property type="entry name" value="Anthranilate phosphoribosyltransferase"/>
    <property type="match status" value="1"/>
</dbReference>
<evidence type="ECO:0000256" key="8">
    <source>
        <dbReference type="HAMAP-Rule" id="MF_00211"/>
    </source>
</evidence>
<sequence length="349" mass="36870">MSRDAGRLYKEILEKLASGEDLSLYEAYKVGIGLLTSPPPEAVVGAILFGLRVKGERPDEIAGFARALRETCIRVAFGKPLLDTAGTGGDGSHTLNVSTAASIVASAAGAYVAKHGNRAITSASGSADVLEALGYNVSHGPEEARCMLEKARFTFLFAPRYHGSMRNVMPVRRALGVRTVFNLVGPLSNPAGASRQTIGVATAKLAPLIAEAASHLGYEKAVVVHGSPGIDEFSVFGDTLVYEVGRGTESYHVSPEDLGLRKHRLSDVRVSSVEESAARIVRVLEGRGRPADRDFILANAAAALYAYGMARDLKDGVEISLQAIEGGAARRHLDNIIEANKLCTGEASA</sequence>
<comment type="catalytic activity">
    <reaction evidence="8">
        <text>N-(5-phospho-beta-D-ribosyl)anthranilate + diphosphate = 5-phospho-alpha-D-ribose 1-diphosphate + anthranilate</text>
        <dbReference type="Rhea" id="RHEA:11768"/>
        <dbReference type="ChEBI" id="CHEBI:16567"/>
        <dbReference type="ChEBI" id="CHEBI:18277"/>
        <dbReference type="ChEBI" id="CHEBI:33019"/>
        <dbReference type="ChEBI" id="CHEBI:58017"/>
        <dbReference type="EC" id="2.4.2.18"/>
    </reaction>
</comment>
<feature type="binding site" evidence="8">
    <location>
        <position position="172"/>
    </location>
    <ligand>
        <name>anthranilate</name>
        <dbReference type="ChEBI" id="CHEBI:16567"/>
        <label>2</label>
    </ligand>
</feature>
<keyword evidence="3 8" id="KW-0028">Amino-acid biosynthesis</keyword>
<dbReference type="Proteomes" id="UP000016887">
    <property type="component" value="Chromosome"/>
</dbReference>